<keyword evidence="1" id="KW-0812">Transmembrane</keyword>
<organism evidence="2">
    <name type="scientific">Anguilla anguilla</name>
    <name type="common">European freshwater eel</name>
    <name type="synonym">Muraena anguilla</name>
    <dbReference type="NCBI Taxonomy" id="7936"/>
    <lineage>
        <taxon>Eukaryota</taxon>
        <taxon>Metazoa</taxon>
        <taxon>Chordata</taxon>
        <taxon>Craniata</taxon>
        <taxon>Vertebrata</taxon>
        <taxon>Euteleostomi</taxon>
        <taxon>Actinopterygii</taxon>
        <taxon>Neopterygii</taxon>
        <taxon>Teleostei</taxon>
        <taxon>Anguilliformes</taxon>
        <taxon>Anguillidae</taxon>
        <taxon>Anguilla</taxon>
    </lineage>
</organism>
<reference evidence="2" key="1">
    <citation type="submission" date="2014-11" db="EMBL/GenBank/DDBJ databases">
        <authorList>
            <person name="Amaro Gonzalez C."/>
        </authorList>
    </citation>
    <scope>NUCLEOTIDE SEQUENCE</scope>
</reference>
<accession>A0A0E9TQL3</accession>
<dbReference type="AlphaFoldDB" id="A0A0E9TQL3"/>
<evidence type="ECO:0000313" key="2">
    <source>
        <dbReference type="EMBL" id="JAH55190.1"/>
    </source>
</evidence>
<evidence type="ECO:0000256" key="1">
    <source>
        <dbReference type="SAM" id="Phobius"/>
    </source>
</evidence>
<name>A0A0E9TQL3_ANGAN</name>
<reference evidence="2" key="2">
    <citation type="journal article" date="2015" name="Fish Shellfish Immunol.">
        <title>Early steps in the European eel (Anguilla anguilla)-Vibrio vulnificus interaction in the gills: Role of the RtxA13 toxin.</title>
        <authorList>
            <person name="Callol A."/>
            <person name="Pajuelo D."/>
            <person name="Ebbesson L."/>
            <person name="Teles M."/>
            <person name="MacKenzie S."/>
            <person name="Amaro C."/>
        </authorList>
    </citation>
    <scope>NUCLEOTIDE SEQUENCE</scope>
</reference>
<feature type="transmembrane region" description="Helical" evidence="1">
    <location>
        <begin position="6"/>
        <end position="22"/>
    </location>
</feature>
<keyword evidence="1" id="KW-1133">Transmembrane helix</keyword>
<keyword evidence="1" id="KW-0472">Membrane</keyword>
<protein>
    <submittedName>
        <fullName evidence="2">Uncharacterized protein</fullName>
    </submittedName>
</protein>
<proteinExistence type="predicted"/>
<sequence length="23" mass="2798">MYKLLPLTIMSLVFFCTVRFFLN</sequence>
<dbReference type="EMBL" id="GBXM01053387">
    <property type="protein sequence ID" value="JAH55190.1"/>
    <property type="molecule type" value="Transcribed_RNA"/>
</dbReference>